<dbReference type="InterPro" id="IPR003593">
    <property type="entry name" value="AAA+_ATPase"/>
</dbReference>
<dbReference type="Pfam" id="PF00005">
    <property type="entry name" value="ABC_tran"/>
    <property type="match status" value="1"/>
</dbReference>
<keyword evidence="6 7" id="KW-0472">Membrane</keyword>
<dbReference type="Gene3D" id="1.20.1560.10">
    <property type="entry name" value="ABC transporter type 1, transmembrane domain"/>
    <property type="match status" value="1"/>
</dbReference>
<dbReference type="PANTHER" id="PTHR24221">
    <property type="entry name" value="ATP-BINDING CASSETTE SUB-FAMILY B"/>
    <property type="match status" value="1"/>
</dbReference>
<evidence type="ECO:0000256" key="7">
    <source>
        <dbReference type="SAM" id="Phobius"/>
    </source>
</evidence>
<dbReference type="PROSITE" id="PS50893">
    <property type="entry name" value="ABC_TRANSPORTER_2"/>
    <property type="match status" value="1"/>
</dbReference>
<evidence type="ECO:0000256" key="2">
    <source>
        <dbReference type="ARBA" id="ARBA00022692"/>
    </source>
</evidence>
<feature type="domain" description="ABC transmembrane type-1" evidence="9">
    <location>
        <begin position="75"/>
        <end position="358"/>
    </location>
</feature>
<accession>A0ABT9QMD0</accession>
<dbReference type="SUPFAM" id="SSF52540">
    <property type="entry name" value="P-loop containing nucleoside triphosphate hydrolases"/>
    <property type="match status" value="1"/>
</dbReference>
<evidence type="ECO:0000256" key="6">
    <source>
        <dbReference type="ARBA" id="ARBA00023136"/>
    </source>
</evidence>
<feature type="transmembrane region" description="Helical" evidence="7">
    <location>
        <begin position="214"/>
        <end position="233"/>
    </location>
</feature>
<keyword evidence="4 10" id="KW-0067">ATP-binding</keyword>
<evidence type="ECO:0000256" key="5">
    <source>
        <dbReference type="ARBA" id="ARBA00022989"/>
    </source>
</evidence>
<dbReference type="EMBL" id="JAUSQU010000001">
    <property type="protein sequence ID" value="MDP9847867.1"/>
    <property type="molecule type" value="Genomic_DNA"/>
</dbReference>
<dbReference type="Proteomes" id="UP001225356">
    <property type="component" value="Unassembled WGS sequence"/>
</dbReference>
<dbReference type="InterPro" id="IPR027417">
    <property type="entry name" value="P-loop_NTPase"/>
</dbReference>
<evidence type="ECO:0000256" key="4">
    <source>
        <dbReference type="ARBA" id="ARBA00022840"/>
    </source>
</evidence>
<feature type="transmembrane region" description="Helical" evidence="7">
    <location>
        <begin position="73"/>
        <end position="90"/>
    </location>
</feature>
<dbReference type="SMART" id="SM00382">
    <property type="entry name" value="AAA"/>
    <property type="match status" value="1"/>
</dbReference>
<reference evidence="10 11" key="1">
    <citation type="submission" date="2023-07" db="EMBL/GenBank/DDBJ databases">
        <title>Sequencing the genomes of 1000 actinobacteria strains.</title>
        <authorList>
            <person name="Klenk H.-P."/>
        </authorList>
    </citation>
    <scope>NUCLEOTIDE SEQUENCE [LARGE SCALE GENOMIC DNA]</scope>
    <source>
        <strain evidence="10 11">DSM 46740</strain>
    </source>
</reference>
<evidence type="ECO:0000313" key="10">
    <source>
        <dbReference type="EMBL" id="MDP9847867.1"/>
    </source>
</evidence>
<protein>
    <submittedName>
        <fullName evidence="10">ATP-binding cassette subfamily B protein</fullName>
    </submittedName>
</protein>
<evidence type="ECO:0000256" key="1">
    <source>
        <dbReference type="ARBA" id="ARBA00004651"/>
    </source>
</evidence>
<comment type="caution">
    <text evidence="10">The sequence shown here is derived from an EMBL/GenBank/DDBJ whole genome shotgun (WGS) entry which is preliminary data.</text>
</comment>
<dbReference type="InterPro" id="IPR011527">
    <property type="entry name" value="ABC1_TM_dom"/>
</dbReference>
<dbReference type="Pfam" id="PF00664">
    <property type="entry name" value="ABC_membrane"/>
    <property type="match status" value="1"/>
</dbReference>
<dbReference type="InterPro" id="IPR003439">
    <property type="entry name" value="ABC_transporter-like_ATP-bd"/>
</dbReference>
<dbReference type="PANTHER" id="PTHR24221:SF654">
    <property type="entry name" value="ATP-BINDING CASSETTE SUB-FAMILY B MEMBER 6"/>
    <property type="match status" value="1"/>
</dbReference>
<name>A0ABT9QMD0_9ACTN</name>
<dbReference type="PROSITE" id="PS00211">
    <property type="entry name" value="ABC_TRANSPORTER_1"/>
    <property type="match status" value="1"/>
</dbReference>
<keyword evidence="5 7" id="KW-1133">Transmembrane helix</keyword>
<feature type="domain" description="ABC transporter" evidence="8">
    <location>
        <begin position="392"/>
        <end position="626"/>
    </location>
</feature>
<organism evidence="10 11">
    <name type="scientific">Streptosporangium lutulentum</name>
    <dbReference type="NCBI Taxonomy" id="1461250"/>
    <lineage>
        <taxon>Bacteria</taxon>
        <taxon>Bacillati</taxon>
        <taxon>Actinomycetota</taxon>
        <taxon>Actinomycetes</taxon>
        <taxon>Streptosporangiales</taxon>
        <taxon>Streptosporangiaceae</taxon>
        <taxon>Streptosporangium</taxon>
    </lineage>
</organism>
<dbReference type="Gene3D" id="3.40.50.300">
    <property type="entry name" value="P-loop containing nucleotide triphosphate hydrolases"/>
    <property type="match status" value="1"/>
</dbReference>
<dbReference type="PROSITE" id="PS50929">
    <property type="entry name" value="ABC_TM1F"/>
    <property type="match status" value="1"/>
</dbReference>
<proteinExistence type="predicted"/>
<dbReference type="SUPFAM" id="SSF90123">
    <property type="entry name" value="ABC transporter transmembrane region"/>
    <property type="match status" value="1"/>
</dbReference>
<keyword evidence="11" id="KW-1185">Reference proteome</keyword>
<dbReference type="InterPro" id="IPR017871">
    <property type="entry name" value="ABC_transporter-like_CS"/>
</dbReference>
<evidence type="ECO:0000259" key="9">
    <source>
        <dbReference type="PROSITE" id="PS50929"/>
    </source>
</evidence>
<dbReference type="InterPro" id="IPR036640">
    <property type="entry name" value="ABC1_TM_sf"/>
</dbReference>
<keyword evidence="2 7" id="KW-0812">Transmembrane</keyword>
<sequence>MTMMGGGSVFGGAGNAPGLPFAGVPQEMQAGVDALIADEPQHLTEPVVFSHRRGERDRRPLTLRRLLARHKRSLVAALALVAVESATLQAGPKLTQVGIDDGILKHSMTVVVTVALIYLASVGLTGLASAARVRVTGRLAAWVMHDLRITVFTHLQRLSMGFFTAEKAGVLMTRMTSDVENLQQLVQDGLAQFAIQGLTMVVVTAVLFGYNVKLALITVVVIVPVLTALSLWFRHASNIGYSRARDGISATLADLSESLHGISQVRASDRRSRNILAHRKVVGQYRDANDDTALINGIYGPSTQLVGFLGQAMILAVSGHMVLRHELTVGELIAFSLYLNSFFAPIQQLVQLYNVYQQGQSSVTKLRELLDTEPTVAESPDAAELPPVRGELLFEDVGFGYLEDRPVLSGVNLRVRAGETIALVGPTGAGKSTLARLIVRFYDPTGGRVLIDGHDLRDLSITSLRRQLGVVPQEPFLFGGTIRDNVSFGRPEATDEEVWEAIRATGLESLVERMPEGIDTVVHERGQSLSSGERQLLALARAFLVRPRVLVLDEATSNLDLQSESRIEAALDALLEGRTAVLVAHRLSTAMKADRIAVVDDGRVIEVGGHDELVAAGGRYADMFATWSRHGGAPHEP</sequence>
<feature type="transmembrane region" description="Helical" evidence="7">
    <location>
        <begin position="110"/>
        <end position="131"/>
    </location>
</feature>
<dbReference type="GO" id="GO:0005524">
    <property type="term" value="F:ATP binding"/>
    <property type="evidence" value="ECO:0007669"/>
    <property type="project" value="UniProtKB-KW"/>
</dbReference>
<dbReference type="InterPro" id="IPR039421">
    <property type="entry name" value="Type_1_exporter"/>
</dbReference>
<dbReference type="RefSeq" id="WP_307564913.1">
    <property type="nucleotide sequence ID" value="NZ_JAUSQU010000001.1"/>
</dbReference>
<evidence type="ECO:0000259" key="8">
    <source>
        <dbReference type="PROSITE" id="PS50893"/>
    </source>
</evidence>
<gene>
    <name evidence="10" type="ORF">J2853_007078</name>
</gene>
<dbReference type="CDD" id="cd18546">
    <property type="entry name" value="ABC_6TM_Rv0194_D2_like"/>
    <property type="match status" value="1"/>
</dbReference>
<evidence type="ECO:0000313" key="11">
    <source>
        <dbReference type="Proteomes" id="UP001225356"/>
    </source>
</evidence>
<keyword evidence="3" id="KW-0547">Nucleotide-binding</keyword>
<feature type="transmembrane region" description="Helical" evidence="7">
    <location>
        <begin position="190"/>
        <end position="208"/>
    </location>
</feature>
<evidence type="ECO:0000256" key="3">
    <source>
        <dbReference type="ARBA" id="ARBA00022741"/>
    </source>
</evidence>
<comment type="subcellular location">
    <subcellularLocation>
        <location evidence="1">Cell membrane</location>
        <topology evidence="1">Multi-pass membrane protein</topology>
    </subcellularLocation>
</comment>